<evidence type="ECO:0000313" key="2">
    <source>
        <dbReference type="EMBL" id="ESO02321.1"/>
    </source>
</evidence>
<dbReference type="CDD" id="cd00057">
    <property type="entry name" value="FA58C"/>
    <property type="match status" value="1"/>
</dbReference>
<dbReference type="InterPro" id="IPR000421">
    <property type="entry name" value="FA58C"/>
</dbReference>
<protein>
    <recommendedName>
        <fullName evidence="1">F5/8 type C domain-containing protein</fullName>
    </recommendedName>
</protein>
<dbReference type="HOGENOM" id="CLU_030066_5_0_1"/>
<dbReference type="PANTHER" id="PTHR24543:SF334">
    <property type="entry name" value="F5_8 TYPE C DOMAIN-CONTAINING PROTEIN"/>
    <property type="match status" value="1"/>
</dbReference>
<dbReference type="OMA" id="SEANPWI"/>
<dbReference type="Pfam" id="PF00754">
    <property type="entry name" value="F5_F8_type_C"/>
    <property type="match status" value="1"/>
</dbReference>
<sequence>QWIQVDVGPPTIATALVTAGRGDKGRQHWVTQFTLTYSNDTENWINYRLPSRPKEDFVFNGNDEKYSEKINFLSHPITARYFRFHPIRWHRHISMRVAVIGCPYEGHFMNI</sequence>
<reference evidence="2 4" key="2">
    <citation type="journal article" date="2013" name="Nature">
        <title>Insights into bilaterian evolution from three spiralian genomes.</title>
        <authorList>
            <person name="Simakov O."/>
            <person name="Marletaz F."/>
            <person name="Cho S.J."/>
            <person name="Edsinger-Gonzales E."/>
            <person name="Havlak P."/>
            <person name="Hellsten U."/>
            <person name="Kuo D.H."/>
            <person name="Larsson T."/>
            <person name="Lv J."/>
            <person name="Arendt D."/>
            <person name="Savage R."/>
            <person name="Osoegawa K."/>
            <person name="de Jong P."/>
            <person name="Grimwood J."/>
            <person name="Chapman J.A."/>
            <person name="Shapiro H."/>
            <person name="Aerts A."/>
            <person name="Otillar R.P."/>
            <person name="Terry A.Y."/>
            <person name="Boore J.L."/>
            <person name="Grigoriev I.V."/>
            <person name="Lindberg D.R."/>
            <person name="Seaver E.C."/>
            <person name="Weisblat D.A."/>
            <person name="Putnam N.H."/>
            <person name="Rokhsar D.S."/>
        </authorList>
    </citation>
    <scope>NUCLEOTIDE SEQUENCE</scope>
</reference>
<dbReference type="PROSITE" id="PS50022">
    <property type="entry name" value="FA58C_3"/>
    <property type="match status" value="1"/>
</dbReference>
<gene>
    <name evidence="3" type="primary">20213894</name>
    <name evidence="2" type="ORF">HELRODRAFT_66308</name>
</gene>
<dbReference type="EMBL" id="AMQM01000846">
    <property type="status" value="NOT_ANNOTATED_CDS"/>
    <property type="molecule type" value="Genomic_DNA"/>
</dbReference>
<reference evidence="4" key="1">
    <citation type="submission" date="2012-12" db="EMBL/GenBank/DDBJ databases">
        <authorList>
            <person name="Hellsten U."/>
            <person name="Grimwood J."/>
            <person name="Chapman J.A."/>
            <person name="Shapiro H."/>
            <person name="Aerts A."/>
            <person name="Otillar R.P."/>
            <person name="Terry A.Y."/>
            <person name="Boore J.L."/>
            <person name="Simakov O."/>
            <person name="Marletaz F."/>
            <person name="Cho S.-J."/>
            <person name="Edsinger-Gonzales E."/>
            <person name="Havlak P."/>
            <person name="Kuo D.-H."/>
            <person name="Larsson T."/>
            <person name="Lv J."/>
            <person name="Arendt D."/>
            <person name="Savage R."/>
            <person name="Osoegawa K."/>
            <person name="de Jong P."/>
            <person name="Lindberg D.R."/>
            <person name="Seaver E.C."/>
            <person name="Weisblat D.A."/>
            <person name="Putnam N.H."/>
            <person name="Grigoriev I.V."/>
            <person name="Rokhsar D.S."/>
        </authorList>
    </citation>
    <scope>NUCLEOTIDE SEQUENCE</scope>
</reference>
<dbReference type="STRING" id="6412.T1FYJ6"/>
<evidence type="ECO:0000259" key="1">
    <source>
        <dbReference type="PROSITE" id="PS50022"/>
    </source>
</evidence>
<dbReference type="SUPFAM" id="SSF49785">
    <property type="entry name" value="Galactose-binding domain-like"/>
    <property type="match status" value="1"/>
</dbReference>
<proteinExistence type="predicted"/>
<evidence type="ECO:0000313" key="4">
    <source>
        <dbReference type="Proteomes" id="UP000015101"/>
    </source>
</evidence>
<dbReference type="Gene3D" id="2.60.120.260">
    <property type="entry name" value="Galactose-binding domain-like"/>
    <property type="match status" value="1"/>
</dbReference>
<dbReference type="InterPro" id="IPR008979">
    <property type="entry name" value="Galactose-bd-like_sf"/>
</dbReference>
<accession>T1FYJ6</accession>
<dbReference type="KEGG" id="hro:HELRODRAFT_66308"/>
<dbReference type="EMBL" id="KB096742">
    <property type="protein sequence ID" value="ESO02321.1"/>
    <property type="molecule type" value="Genomic_DNA"/>
</dbReference>
<keyword evidence="4" id="KW-1185">Reference proteome</keyword>
<dbReference type="PANTHER" id="PTHR24543">
    <property type="entry name" value="MULTICOPPER OXIDASE-RELATED"/>
    <property type="match status" value="1"/>
</dbReference>
<name>T1FYJ6_HELRO</name>
<dbReference type="EnsemblMetazoa" id="HelroT66308">
    <property type="protein sequence ID" value="HelroP66308"/>
    <property type="gene ID" value="HelroG66308"/>
</dbReference>
<dbReference type="InParanoid" id="T1FYJ6"/>
<dbReference type="OrthoDB" id="441660at2759"/>
<dbReference type="AlphaFoldDB" id="T1FYJ6"/>
<feature type="domain" description="F5/8 type C" evidence="1">
    <location>
        <begin position="1"/>
        <end position="102"/>
    </location>
</feature>
<dbReference type="Proteomes" id="UP000015101">
    <property type="component" value="Unassembled WGS sequence"/>
</dbReference>
<dbReference type="RefSeq" id="XP_009019729.1">
    <property type="nucleotide sequence ID" value="XM_009021481.1"/>
</dbReference>
<dbReference type="GeneID" id="20213894"/>
<reference evidence="3" key="3">
    <citation type="submission" date="2015-06" db="UniProtKB">
        <authorList>
            <consortium name="EnsemblMetazoa"/>
        </authorList>
    </citation>
    <scope>IDENTIFICATION</scope>
</reference>
<dbReference type="CTD" id="20213894"/>
<evidence type="ECO:0000313" key="3">
    <source>
        <dbReference type="EnsemblMetazoa" id="HelroP66308"/>
    </source>
</evidence>
<organism evidence="3 4">
    <name type="scientific">Helobdella robusta</name>
    <name type="common">Californian leech</name>
    <dbReference type="NCBI Taxonomy" id="6412"/>
    <lineage>
        <taxon>Eukaryota</taxon>
        <taxon>Metazoa</taxon>
        <taxon>Spiralia</taxon>
        <taxon>Lophotrochozoa</taxon>
        <taxon>Annelida</taxon>
        <taxon>Clitellata</taxon>
        <taxon>Hirudinea</taxon>
        <taxon>Rhynchobdellida</taxon>
        <taxon>Glossiphoniidae</taxon>
        <taxon>Helobdella</taxon>
    </lineage>
</organism>